<dbReference type="PANTHER" id="PTHR43133:SF46">
    <property type="entry name" value="RNA POLYMERASE SIGMA-70 FACTOR ECF SUBFAMILY"/>
    <property type="match status" value="1"/>
</dbReference>
<dbReference type="EMBL" id="JAGHKP010000001">
    <property type="protein sequence ID" value="MBO9150768.1"/>
    <property type="molecule type" value="Genomic_DNA"/>
</dbReference>
<dbReference type="NCBIfam" id="TIGR02985">
    <property type="entry name" value="Sig70_bacteroi1"/>
    <property type="match status" value="1"/>
</dbReference>
<evidence type="ECO:0000256" key="1">
    <source>
        <dbReference type="ARBA" id="ARBA00010641"/>
    </source>
</evidence>
<keyword evidence="2" id="KW-0805">Transcription regulation</keyword>
<dbReference type="PANTHER" id="PTHR43133">
    <property type="entry name" value="RNA POLYMERASE ECF-TYPE SIGMA FACTO"/>
    <property type="match status" value="1"/>
</dbReference>
<dbReference type="InterPro" id="IPR013324">
    <property type="entry name" value="RNA_pol_sigma_r3/r4-like"/>
</dbReference>
<dbReference type="SUPFAM" id="SSF88659">
    <property type="entry name" value="Sigma3 and sigma4 domains of RNA polymerase sigma factors"/>
    <property type="match status" value="1"/>
</dbReference>
<dbReference type="SUPFAM" id="SSF88946">
    <property type="entry name" value="Sigma2 domain of RNA polymerase sigma factors"/>
    <property type="match status" value="1"/>
</dbReference>
<reference evidence="8" key="1">
    <citation type="submission" date="2021-03" db="EMBL/GenBank/DDBJ databases">
        <title>Assistant Professor.</title>
        <authorList>
            <person name="Huq M.A."/>
        </authorList>
    </citation>
    <scope>NUCLEOTIDE SEQUENCE [LARGE SCALE GENOMIC DNA]</scope>
    <source>
        <strain evidence="8">MAH-28</strain>
    </source>
</reference>
<keyword evidence="8" id="KW-1185">Reference proteome</keyword>
<evidence type="ECO:0000256" key="4">
    <source>
        <dbReference type="ARBA" id="ARBA00023163"/>
    </source>
</evidence>
<evidence type="ECO:0000259" key="5">
    <source>
        <dbReference type="Pfam" id="PF04542"/>
    </source>
</evidence>
<dbReference type="InterPro" id="IPR007627">
    <property type="entry name" value="RNA_pol_sigma70_r2"/>
</dbReference>
<proteinExistence type="inferred from homology"/>
<dbReference type="InterPro" id="IPR014284">
    <property type="entry name" value="RNA_pol_sigma-70_dom"/>
</dbReference>
<dbReference type="InterPro" id="IPR013325">
    <property type="entry name" value="RNA_pol_sigma_r2"/>
</dbReference>
<organism evidence="7 8">
    <name type="scientific">Chitinophaga chungangae</name>
    <dbReference type="NCBI Taxonomy" id="2821488"/>
    <lineage>
        <taxon>Bacteria</taxon>
        <taxon>Pseudomonadati</taxon>
        <taxon>Bacteroidota</taxon>
        <taxon>Chitinophagia</taxon>
        <taxon>Chitinophagales</taxon>
        <taxon>Chitinophagaceae</taxon>
        <taxon>Chitinophaga</taxon>
    </lineage>
</organism>
<accession>A0ABS3Y7W6</accession>
<evidence type="ECO:0000313" key="8">
    <source>
        <dbReference type="Proteomes" id="UP000679126"/>
    </source>
</evidence>
<dbReference type="CDD" id="cd06171">
    <property type="entry name" value="Sigma70_r4"/>
    <property type="match status" value="1"/>
</dbReference>
<dbReference type="InterPro" id="IPR039425">
    <property type="entry name" value="RNA_pol_sigma-70-like"/>
</dbReference>
<evidence type="ECO:0000256" key="3">
    <source>
        <dbReference type="ARBA" id="ARBA00023082"/>
    </source>
</evidence>
<dbReference type="Gene3D" id="1.10.10.10">
    <property type="entry name" value="Winged helix-like DNA-binding domain superfamily/Winged helix DNA-binding domain"/>
    <property type="match status" value="1"/>
</dbReference>
<keyword evidence="4" id="KW-0804">Transcription</keyword>
<dbReference type="RefSeq" id="WP_209142338.1">
    <property type="nucleotide sequence ID" value="NZ_JAGHKP010000001.1"/>
</dbReference>
<protein>
    <submittedName>
        <fullName evidence="7">RNA polymerase sigma-70 factor</fullName>
    </submittedName>
</protein>
<dbReference type="Pfam" id="PF04542">
    <property type="entry name" value="Sigma70_r2"/>
    <property type="match status" value="1"/>
</dbReference>
<dbReference type="Proteomes" id="UP000679126">
    <property type="component" value="Unassembled WGS sequence"/>
</dbReference>
<dbReference type="Gene3D" id="1.10.1740.10">
    <property type="match status" value="1"/>
</dbReference>
<keyword evidence="3" id="KW-0731">Sigma factor</keyword>
<evidence type="ECO:0000313" key="7">
    <source>
        <dbReference type="EMBL" id="MBO9150768.1"/>
    </source>
</evidence>
<evidence type="ECO:0000256" key="2">
    <source>
        <dbReference type="ARBA" id="ARBA00023015"/>
    </source>
</evidence>
<sequence>MPINQSYNEKELLEHIATGDEQAFAVIFNKYWPAVYSAALVIAKSPALAEDISQEVFTRLWETKEKARNIGNVKAFLFIAARNLIINRLSRQKVEEAYRAYQLHHSPGTSGEEHDLDYQQLEQRLRTAIERLPPRQQRAFLLSREQGLTYEQIAEQMQISRDTVKEHIIKALASLRKSLHEHDALILLLLLEFYFS</sequence>
<name>A0ABS3Y7W6_9BACT</name>
<dbReference type="InterPro" id="IPR014327">
    <property type="entry name" value="RNA_pol_sigma70_bacteroid"/>
</dbReference>
<dbReference type="Pfam" id="PF08281">
    <property type="entry name" value="Sigma70_r4_2"/>
    <property type="match status" value="1"/>
</dbReference>
<feature type="domain" description="RNA polymerase sigma factor 70 region 4 type 2" evidence="6">
    <location>
        <begin position="123"/>
        <end position="174"/>
    </location>
</feature>
<comment type="caution">
    <text evidence="7">The sequence shown here is derived from an EMBL/GenBank/DDBJ whole genome shotgun (WGS) entry which is preliminary data.</text>
</comment>
<feature type="domain" description="RNA polymerase sigma-70 region 2" evidence="5">
    <location>
        <begin position="28"/>
        <end position="93"/>
    </location>
</feature>
<gene>
    <name evidence="7" type="ORF">J7I43_01000</name>
</gene>
<dbReference type="InterPro" id="IPR013249">
    <property type="entry name" value="RNA_pol_sigma70_r4_t2"/>
</dbReference>
<comment type="similarity">
    <text evidence="1">Belongs to the sigma-70 factor family. ECF subfamily.</text>
</comment>
<dbReference type="NCBIfam" id="TIGR02937">
    <property type="entry name" value="sigma70-ECF"/>
    <property type="match status" value="1"/>
</dbReference>
<evidence type="ECO:0000259" key="6">
    <source>
        <dbReference type="Pfam" id="PF08281"/>
    </source>
</evidence>
<dbReference type="InterPro" id="IPR036388">
    <property type="entry name" value="WH-like_DNA-bd_sf"/>
</dbReference>